<evidence type="ECO:0000313" key="2">
    <source>
        <dbReference type="Proteomes" id="UP001162164"/>
    </source>
</evidence>
<gene>
    <name evidence="1" type="ORF">NQ317_001881</name>
</gene>
<dbReference type="EMBL" id="JAPWTJ010001230">
    <property type="protein sequence ID" value="KAJ8973145.1"/>
    <property type="molecule type" value="Genomic_DNA"/>
</dbReference>
<name>A0ABQ9J670_9CUCU</name>
<keyword evidence="2" id="KW-1185">Reference proteome</keyword>
<accession>A0ABQ9J670</accession>
<evidence type="ECO:0000313" key="1">
    <source>
        <dbReference type="EMBL" id="KAJ8973145.1"/>
    </source>
</evidence>
<protein>
    <submittedName>
        <fullName evidence="1">Uncharacterized protein</fullName>
    </submittedName>
</protein>
<dbReference type="Gene3D" id="3.30.160.60">
    <property type="entry name" value="Classic Zinc Finger"/>
    <property type="match status" value="1"/>
</dbReference>
<reference evidence="1" key="1">
    <citation type="journal article" date="2023" name="Insect Mol. Biol.">
        <title>Genome sequencing provides insights into the evolution of gene families encoding plant cell wall-degrading enzymes in longhorned beetles.</title>
        <authorList>
            <person name="Shin N.R."/>
            <person name="Okamura Y."/>
            <person name="Kirsch R."/>
            <person name="Pauchet Y."/>
        </authorList>
    </citation>
    <scope>NUCLEOTIDE SEQUENCE</scope>
    <source>
        <strain evidence="1">MMC_N1</strain>
    </source>
</reference>
<sequence>MCEFQTKLKGCLKSHLLGHKDISDVQIFKCKMCEYQTRYRGSLRYHLLPTRIFPKYKYLNVKCTRHRRSLKTHLLGHTGVQKCEMCEYQTKHKKLILKKHLLMSQGYFRSAKAKQKQLLKQHLLVHKNFSEVQMFKCELCEHQTKRREPSKLTCSFIKIFQRCKRLSVKFVNFRRNIRGA</sequence>
<proteinExistence type="predicted"/>
<comment type="caution">
    <text evidence="1">The sequence shown here is derived from an EMBL/GenBank/DDBJ whole genome shotgun (WGS) entry which is preliminary data.</text>
</comment>
<organism evidence="1 2">
    <name type="scientific">Molorchus minor</name>
    <dbReference type="NCBI Taxonomy" id="1323400"/>
    <lineage>
        <taxon>Eukaryota</taxon>
        <taxon>Metazoa</taxon>
        <taxon>Ecdysozoa</taxon>
        <taxon>Arthropoda</taxon>
        <taxon>Hexapoda</taxon>
        <taxon>Insecta</taxon>
        <taxon>Pterygota</taxon>
        <taxon>Neoptera</taxon>
        <taxon>Endopterygota</taxon>
        <taxon>Coleoptera</taxon>
        <taxon>Polyphaga</taxon>
        <taxon>Cucujiformia</taxon>
        <taxon>Chrysomeloidea</taxon>
        <taxon>Cerambycidae</taxon>
        <taxon>Lamiinae</taxon>
        <taxon>Monochamini</taxon>
        <taxon>Molorchus</taxon>
    </lineage>
</organism>
<dbReference type="Proteomes" id="UP001162164">
    <property type="component" value="Unassembled WGS sequence"/>
</dbReference>